<dbReference type="InterPro" id="IPR013762">
    <property type="entry name" value="Integrase-like_cat_sf"/>
</dbReference>
<evidence type="ECO:0000259" key="7">
    <source>
        <dbReference type="PROSITE" id="PS51900"/>
    </source>
</evidence>
<keyword evidence="2" id="KW-0229">DNA integration</keyword>
<dbReference type="SUPFAM" id="SSF56349">
    <property type="entry name" value="DNA breaking-rejoining enzymes"/>
    <property type="match status" value="1"/>
</dbReference>
<dbReference type="InterPro" id="IPR010998">
    <property type="entry name" value="Integrase_recombinase_N"/>
</dbReference>
<gene>
    <name evidence="8" type="ORF">FHS11_003139</name>
</gene>
<dbReference type="InterPro" id="IPR050090">
    <property type="entry name" value="Tyrosine_recombinase_XerCD"/>
</dbReference>
<evidence type="ECO:0000313" key="9">
    <source>
        <dbReference type="Proteomes" id="UP000539265"/>
    </source>
</evidence>
<dbReference type="PANTHER" id="PTHR30349:SF64">
    <property type="entry name" value="PROPHAGE INTEGRASE INTD-RELATED"/>
    <property type="match status" value="1"/>
</dbReference>
<dbReference type="AlphaFoldDB" id="A0A839SHD3"/>
<evidence type="ECO:0000256" key="5">
    <source>
        <dbReference type="PROSITE-ProRule" id="PRU01248"/>
    </source>
</evidence>
<dbReference type="PROSITE" id="PS51898">
    <property type="entry name" value="TYR_RECOMBINASE"/>
    <property type="match status" value="1"/>
</dbReference>
<dbReference type="GO" id="GO:0006310">
    <property type="term" value="P:DNA recombination"/>
    <property type="evidence" value="ECO:0007669"/>
    <property type="project" value="UniProtKB-KW"/>
</dbReference>
<dbReference type="Gene3D" id="1.10.443.10">
    <property type="entry name" value="Intergrase catalytic core"/>
    <property type="match status" value="1"/>
</dbReference>
<dbReference type="RefSeq" id="WP_096357732.1">
    <property type="nucleotide sequence ID" value="NZ_AP017313.1"/>
</dbReference>
<name>A0A839SHD3_9SPHI</name>
<keyword evidence="9" id="KW-1185">Reference proteome</keyword>
<dbReference type="EMBL" id="JACHWX010000009">
    <property type="protein sequence ID" value="MBB3056713.1"/>
    <property type="molecule type" value="Genomic_DNA"/>
</dbReference>
<dbReference type="GO" id="GO:0015074">
    <property type="term" value="P:DNA integration"/>
    <property type="evidence" value="ECO:0007669"/>
    <property type="project" value="UniProtKB-KW"/>
</dbReference>
<evidence type="ECO:0000259" key="6">
    <source>
        <dbReference type="PROSITE" id="PS51898"/>
    </source>
</evidence>
<proteinExistence type="inferred from homology"/>
<accession>A0A839SHD3</accession>
<comment type="similarity">
    <text evidence="1">Belongs to the 'phage' integrase family.</text>
</comment>
<dbReference type="PROSITE" id="PS51900">
    <property type="entry name" value="CB"/>
    <property type="match status" value="1"/>
</dbReference>
<dbReference type="InterPro" id="IPR035386">
    <property type="entry name" value="Arm-DNA-bind_5"/>
</dbReference>
<dbReference type="InterPro" id="IPR002104">
    <property type="entry name" value="Integrase_catalytic"/>
</dbReference>
<evidence type="ECO:0000313" key="8">
    <source>
        <dbReference type="EMBL" id="MBB3056713.1"/>
    </source>
</evidence>
<organism evidence="8 9">
    <name type="scientific">Mucilaginibacter gotjawali</name>
    <dbReference type="NCBI Taxonomy" id="1550579"/>
    <lineage>
        <taxon>Bacteria</taxon>
        <taxon>Pseudomonadati</taxon>
        <taxon>Bacteroidota</taxon>
        <taxon>Sphingobacteriia</taxon>
        <taxon>Sphingobacteriales</taxon>
        <taxon>Sphingobacteriaceae</taxon>
        <taxon>Mucilaginibacter</taxon>
    </lineage>
</organism>
<dbReference type="InterPro" id="IPR025269">
    <property type="entry name" value="SAM-like_dom"/>
</dbReference>
<dbReference type="CDD" id="cd01185">
    <property type="entry name" value="INTN1_C_like"/>
    <property type="match status" value="1"/>
</dbReference>
<dbReference type="GO" id="GO:0003677">
    <property type="term" value="F:DNA binding"/>
    <property type="evidence" value="ECO:0007669"/>
    <property type="project" value="UniProtKB-UniRule"/>
</dbReference>
<dbReference type="Pfam" id="PF17293">
    <property type="entry name" value="Arm-DNA-bind_5"/>
    <property type="match status" value="1"/>
</dbReference>
<feature type="domain" description="Tyr recombinase" evidence="6">
    <location>
        <begin position="219"/>
        <end position="397"/>
    </location>
</feature>
<dbReference type="OrthoDB" id="892893at2"/>
<dbReference type="InterPro" id="IPR011010">
    <property type="entry name" value="DNA_brk_join_enz"/>
</dbReference>
<reference evidence="8" key="1">
    <citation type="submission" date="2020-08" db="EMBL/GenBank/DDBJ databases">
        <title>Genomic Encyclopedia of Type Strains, Phase III (KMG-III): the genomes of soil and plant-associated and newly described type strains.</title>
        <authorList>
            <person name="Whitman W."/>
        </authorList>
    </citation>
    <scope>NUCLEOTIDE SEQUENCE [LARGE SCALE GENOMIC DNA]</scope>
    <source>
        <strain evidence="8">CECT 8628</strain>
    </source>
</reference>
<evidence type="ECO:0000256" key="3">
    <source>
        <dbReference type="ARBA" id="ARBA00023125"/>
    </source>
</evidence>
<feature type="domain" description="Core-binding (CB)" evidence="7">
    <location>
        <begin position="114"/>
        <end position="199"/>
    </location>
</feature>
<dbReference type="Pfam" id="PF13102">
    <property type="entry name" value="Phage_int_SAM_5"/>
    <property type="match status" value="1"/>
</dbReference>
<dbReference type="InterPro" id="IPR044068">
    <property type="entry name" value="CB"/>
</dbReference>
<evidence type="ECO:0000256" key="4">
    <source>
        <dbReference type="ARBA" id="ARBA00023172"/>
    </source>
</evidence>
<sequence length="405" mass="46237">MKTNFSLLFYLKKQKIYDSGPKPIYMRITVNGKRAEVSAGRDCEPSVWNSHAGRCIGTKSEIRALNSYLDTLQAKVFNAHQQLITAGDDVTADRLRDQFIGRSDKAYFIVELFNEHNEQVKALIGNGFEANTLKSYRSSFKHLSEFVLHQFGKTDIDIKKLNHAFIVNYEFYLKTVCKCSGVSAAKYVKHLKKIVNYCLANKWLTDNPFINYRSKAKAKEKEFLMSEELEAIVVKNITIERLRQVRDVFVFCCYTGLCYADVQKLQKHQIAKGVDGEQWIFTTRQKTDTSTRIPLLSLAVDIVNKYEDHPQCANKNLVLPVLSNQRMNSYLKEIADICGITKTLTFHMARHTFATTVTLSNGVPIESVSKMLGHNSIKTTQHYAKVLDLKVSKDMALLKKKYATI</sequence>
<keyword evidence="3 5" id="KW-0238">DNA-binding</keyword>
<dbReference type="PANTHER" id="PTHR30349">
    <property type="entry name" value="PHAGE INTEGRASE-RELATED"/>
    <property type="match status" value="1"/>
</dbReference>
<keyword evidence="4" id="KW-0233">DNA recombination</keyword>
<comment type="caution">
    <text evidence="8">The sequence shown here is derived from an EMBL/GenBank/DDBJ whole genome shotgun (WGS) entry which is preliminary data.</text>
</comment>
<evidence type="ECO:0000256" key="2">
    <source>
        <dbReference type="ARBA" id="ARBA00022908"/>
    </source>
</evidence>
<protein>
    <submittedName>
        <fullName evidence="8">Site-specific recombinase XerD</fullName>
    </submittedName>
</protein>
<dbReference type="Proteomes" id="UP000539265">
    <property type="component" value="Unassembled WGS sequence"/>
</dbReference>
<dbReference type="Gene3D" id="1.10.150.130">
    <property type="match status" value="1"/>
</dbReference>
<evidence type="ECO:0000256" key="1">
    <source>
        <dbReference type="ARBA" id="ARBA00008857"/>
    </source>
</evidence>
<dbReference type="Pfam" id="PF00589">
    <property type="entry name" value="Phage_integrase"/>
    <property type="match status" value="1"/>
</dbReference>